<keyword evidence="2" id="KW-0472">Membrane</keyword>
<dbReference type="Gene3D" id="3.40.1110.10">
    <property type="entry name" value="Calcium-transporting ATPase, cytoplasmic domain N"/>
    <property type="match status" value="1"/>
</dbReference>
<keyword evidence="2" id="KW-0812">Transmembrane</keyword>
<dbReference type="PROSITE" id="PS51375">
    <property type="entry name" value="PPR"/>
    <property type="match status" value="3"/>
</dbReference>
<evidence type="ECO:0000259" key="3">
    <source>
        <dbReference type="Pfam" id="PF00122"/>
    </source>
</evidence>
<protein>
    <submittedName>
        <fullName evidence="4">Bs2-s gagpol polyprotein</fullName>
    </submittedName>
</protein>
<dbReference type="InterPro" id="IPR059000">
    <property type="entry name" value="ATPase_P-type_domA"/>
</dbReference>
<feature type="repeat" description="PPR" evidence="1">
    <location>
        <begin position="759"/>
        <end position="789"/>
    </location>
</feature>
<feature type="repeat" description="PPR" evidence="1">
    <location>
        <begin position="793"/>
        <end position="827"/>
    </location>
</feature>
<sequence>MEPNLQSAMEEQLKILREISDRLAAQEARWRSRESTVVQHSRSIHDLEVAMASAPSATLRAELDAPVAVTYERLDATEAASAARVSALESTTATFDMLFDNSDVVEKFDAEVVADDWGGLFGQHAHPLDSGGARLLLPSAALPFASATDTAFSSIYGIECGTIHTYTAALARPAALHEPLVVAHAKCSTPGHNRVCAETQRQGPRQARRQCRLRVHVRRLHFTGLQLHVRQHGRRRQHVVHVQRVLPGAEPDGRGLRLPWPRVAHGDRPFRAHLQLHHIDPDGGGGGGHGITPPERWLSRAGAYNAATPNEADVLHWALKGVLWPRVTYCIAGWIDLGDGVAEGADHAVRVRFRVDDGCVVEGGTVCAESGSWTEIKGVFRLKRNARVMEVYVQGAAAGIDVKVTAPQVFATNVFQNLAYVDFFTKHFDWAVFEKEFRWYHVENAAKVFDKMLTKGEEAPSVQRGVVMTVVAHNLLVQALFMDGRASDAYVVLEEMQNNGPFPDVFTYTLKVLKNGQWAEEESTILVPGDIIGVKLGDIIPVDTRLLEGDPLKIDQSALTGNFCICSIVAGMLVEFIVMYPIQDMVYRPGIDNLLVLLIGGIPIAMPTVLSVTNTIRAYRFAQQGAITKGMTPIEEMAGMDVPCSDKTGTLPWTKLTVIKGLVDVFQRGADQEAVILMDARASCTKNQDAIEATIVSMLLAPKEACAGVQEIQFLPFNPNDKRTAVMYMSLIYALFREGLIQEPDRLFIVAETNGVWTSVAMYNALINRHCTDGSMGKAYEIVVEMKKRIFPDNVTYNTLMRESCFLGQLDEARILIDEMTKRSTAISHDQGNFAVFVWDPGGHKNSSLGTSCILRWGECQIYRWLWAMMTEGEKTDIIIFLLSSYIVLLRSFLIAS</sequence>
<reference evidence="4" key="1">
    <citation type="journal article" date="2019" name="Proc. Natl. Acad. Sci. U.S.A.">
        <title>Spontaneous mutations in maize pollen are frequent in some lines and arise mainly from retrotranspositions and deletions.</title>
        <authorList>
            <person name="Dooner H.K."/>
            <person name="Wang Q."/>
            <person name="Huang J.T."/>
            <person name="Li Y."/>
            <person name="He L."/>
            <person name="Xiong W."/>
            <person name="Du C."/>
        </authorList>
    </citation>
    <scope>NUCLEOTIDE SEQUENCE</scope>
</reference>
<proteinExistence type="predicted"/>
<feature type="transmembrane region" description="Helical" evidence="2">
    <location>
        <begin position="878"/>
        <end position="896"/>
    </location>
</feature>
<dbReference type="Gene3D" id="2.60.120.260">
    <property type="entry name" value="Galactose-binding domain-like"/>
    <property type="match status" value="1"/>
</dbReference>
<keyword evidence="2" id="KW-1133">Transmembrane helix</keyword>
<feature type="transmembrane region" description="Helical" evidence="2">
    <location>
        <begin position="563"/>
        <end position="582"/>
    </location>
</feature>
<accession>A0A4D6GLA4</accession>
<dbReference type="InterPro" id="IPR023214">
    <property type="entry name" value="HAD_sf"/>
</dbReference>
<dbReference type="NCBIfam" id="TIGR00756">
    <property type="entry name" value="PPR"/>
    <property type="match status" value="1"/>
</dbReference>
<dbReference type="InterPro" id="IPR023299">
    <property type="entry name" value="ATPase_P-typ_cyto_dom_N"/>
</dbReference>
<evidence type="ECO:0000313" key="4">
    <source>
        <dbReference type="EMBL" id="QCC26835.1"/>
    </source>
</evidence>
<dbReference type="SUPFAM" id="SSF81665">
    <property type="entry name" value="Calcium ATPase, transmembrane domain M"/>
    <property type="match status" value="1"/>
</dbReference>
<dbReference type="Pfam" id="PF01535">
    <property type="entry name" value="PPR"/>
    <property type="match status" value="1"/>
</dbReference>
<feature type="domain" description="P-type ATPase A" evidence="3">
    <location>
        <begin position="510"/>
        <end position="562"/>
    </location>
</feature>
<dbReference type="Pfam" id="PF00122">
    <property type="entry name" value="E1-E2_ATPase"/>
    <property type="match status" value="1"/>
</dbReference>
<dbReference type="SUPFAM" id="SSF81653">
    <property type="entry name" value="Calcium ATPase, transduction domain A"/>
    <property type="match status" value="1"/>
</dbReference>
<feature type="repeat" description="PPR" evidence="1">
    <location>
        <begin position="469"/>
        <end position="503"/>
    </location>
</feature>
<dbReference type="PANTHER" id="PTHR42861">
    <property type="entry name" value="CALCIUM-TRANSPORTING ATPASE"/>
    <property type="match status" value="1"/>
</dbReference>
<dbReference type="InterPro" id="IPR008250">
    <property type="entry name" value="ATPase_P-typ_transduc_dom_A_sf"/>
</dbReference>
<dbReference type="AlphaFoldDB" id="A0A4D6GLA4"/>
<dbReference type="GO" id="GO:0000166">
    <property type="term" value="F:nucleotide binding"/>
    <property type="evidence" value="ECO:0007669"/>
    <property type="project" value="InterPro"/>
</dbReference>
<dbReference type="Gene3D" id="2.70.150.10">
    <property type="entry name" value="Calcium-transporting ATPase, cytoplasmic transduction domain A"/>
    <property type="match status" value="1"/>
</dbReference>
<feature type="transmembrane region" description="Helical" evidence="2">
    <location>
        <begin position="594"/>
        <end position="613"/>
    </location>
</feature>
<dbReference type="InterPro" id="IPR002885">
    <property type="entry name" value="PPR_rpt"/>
</dbReference>
<evidence type="ECO:0000256" key="1">
    <source>
        <dbReference type="PROSITE-ProRule" id="PRU00708"/>
    </source>
</evidence>
<dbReference type="InterPro" id="IPR023298">
    <property type="entry name" value="ATPase_P-typ_TM_dom_sf"/>
</dbReference>
<name>A0A4D6GLA4_MAIZE</name>
<dbReference type="EMBL" id="MK532517">
    <property type="protein sequence ID" value="QCC26835.1"/>
    <property type="molecule type" value="Genomic_DNA"/>
</dbReference>
<dbReference type="Gene3D" id="1.20.1110.10">
    <property type="entry name" value="Calcium-transporting ATPase, transmembrane domain"/>
    <property type="match status" value="1"/>
</dbReference>
<organism evidence="4">
    <name type="scientific">Zea mays</name>
    <name type="common">Maize</name>
    <dbReference type="NCBI Taxonomy" id="4577"/>
    <lineage>
        <taxon>Eukaryota</taxon>
        <taxon>Viridiplantae</taxon>
        <taxon>Streptophyta</taxon>
        <taxon>Embryophyta</taxon>
        <taxon>Tracheophyta</taxon>
        <taxon>Spermatophyta</taxon>
        <taxon>Magnoliopsida</taxon>
        <taxon>Liliopsida</taxon>
        <taxon>Poales</taxon>
        <taxon>Poaceae</taxon>
        <taxon>PACMAD clade</taxon>
        <taxon>Panicoideae</taxon>
        <taxon>Andropogonodae</taxon>
        <taxon>Andropogoneae</taxon>
        <taxon>Tripsacinae</taxon>
        <taxon>Zea</taxon>
    </lineage>
</organism>
<dbReference type="Gene3D" id="3.40.50.1000">
    <property type="entry name" value="HAD superfamily/HAD-like"/>
    <property type="match status" value="1"/>
</dbReference>
<evidence type="ECO:0000256" key="2">
    <source>
        <dbReference type="SAM" id="Phobius"/>
    </source>
</evidence>
<dbReference type="Pfam" id="PF13041">
    <property type="entry name" value="PPR_2"/>
    <property type="match status" value="1"/>
</dbReference>